<gene>
    <name evidence="2" type="ORF">BDA99DRAFT_536262</name>
</gene>
<dbReference type="AlphaFoldDB" id="A0AAD5PFK6"/>
<reference evidence="2" key="1">
    <citation type="journal article" date="2022" name="IScience">
        <title>Evolution of zygomycete secretomes and the origins of terrestrial fungal ecologies.</title>
        <authorList>
            <person name="Chang Y."/>
            <person name="Wang Y."/>
            <person name="Mondo S."/>
            <person name="Ahrendt S."/>
            <person name="Andreopoulos W."/>
            <person name="Barry K."/>
            <person name="Beard J."/>
            <person name="Benny G.L."/>
            <person name="Blankenship S."/>
            <person name="Bonito G."/>
            <person name="Cuomo C."/>
            <person name="Desiro A."/>
            <person name="Gervers K.A."/>
            <person name="Hundley H."/>
            <person name="Kuo A."/>
            <person name="LaButti K."/>
            <person name="Lang B.F."/>
            <person name="Lipzen A."/>
            <person name="O'Donnell K."/>
            <person name="Pangilinan J."/>
            <person name="Reynolds N."/>
            <person name="Sandor L."/>
            <person name="Smith M.E."/>
            <person name="Tsang A."/>
            <person name="Grigoriev I.V."/>
            <person name="Stajich J.E."/>
            <person name="Spatafora J.W."/>
        </authorList>
    </citation>
    <scope>NUCLEOTIDE SEQUENCE</scope>
    <source>
        <strain evidence="2">RSA 2281</strain>
    </source>
</reference>
<keyword evidence="1" id="KW-0812">Transmembrane</keyword>
<evidence type="ECO:0000256" key="1">
    <source>
        <dbReference type="SAM" id="Phobius"/>
    </source>
</evidence>
<keyword evidence="3" id="KW-1185">Reference proteome</keyword>
<comment type="caution">
    <text evidence="2">The sequence shown here is derived from an EMBL/GenBank/DDBJ whole genome shotgun (WGS) entry which is preliminary data.</text>
</comment>
<dbReference type="Proteomes" id="UP001209540">
    <property type="component" value="Unassembled WGS sequence"/>
</dbReference>
<protein>
    <submittedName>
        <fullName evidence="2">Uncharacterized protein</fullName>
    </submittedName>
</protein>
<name>A0AAD5PFK6_9FUNG</name>
<dbReference type="EMBL" id="JAIXMP010000010">
    <property type="protein sequence ID" value="KAI9266856.1"/>
    <property type="molecule type" value="Genomic_DNA"/>
</dbReference>
<sequence length="103" mass="11876">MDHAHYAYFPLMRILATYYLLKILNVYTGIILIYGRELELLLSRSATSSEGVMQYFIFLDSSISKINVLLEVCGNTNKQLKKIINVTEDEDETRKHISIVDES</sequence>
<evidence type="ECO:0000313" key="2">
    <source>
        <dbReference type="EMBL" id="KAI9266856.1"/>
    </source>
</evidence>
<reference evidence="2" key="2">
    <citation type="submission" date="2023-02" db="EMBL/GenBank/DDBJ databases">
        <authorList>
            <consortium name="DOE Joint Genome Institute"/>
            <person name="Mondo S.J."/>
            <person name="Chang Y."/>
            <person name="Wang Y."/>
            <person name="Ahrendt S."/>
            <person name="Andreopoulos W."/>
            <person name="Barry K."/>
            <person name="Beard J."/>
            <person name="Benny G.L."/>
            <person name="Blankenship S."/>
            <person name="Bonito G."/>
            <person name="Cuomo C."/>
            <person name="Desiro A."/>
            <person name="Gervers K.A."/>
            <person name="Hundley H."/>
            <person name="Kuo A."/>
            <person name="LaButti K."/>
            <person name="Lang B.F."/>
            <person name="Lipzen A."/>
            <person name="O'Donnell K."/>
            <person name="Pangilinan J."/>
            <person name="Reynolds N."/>
            <person name="Sandor L."/>
            <person name="Smith M.W."/>
            <person name="Tsang A."/>
            <person name="Grigoriev I.V."/>
            <person name="Stajich J.E."/>
            <person name="Spatafora J.W."/>
        </authorList>
    </citation>
    <scope>NUCLEOTIDE SEQUENCE</scope>
    <source>
        <strain evidence="2">RSA 2281</strain>
    </source>
</reference>
<keyword evidence="1" id="KW-1133">Transmembrane helix</keyword>
<accession>A0AAD5PFK6</accession>
<organism evidence="2 3">
    <name type="scientific">Phascolomyces articulosus</name>
    <dbReference type="NCBI Taxonomy" id="60185"/>
    <lineage>
        <taxon>Eukaryota</taxon>
        <taxon>Fungi</taxon>
        <taxon>Fungi incertae sedis</taxon>
        <taxon>Mucoromycota</taxon>
        <taxon>Mucoromycotina</taxon>
        <taxon>Mucoromycetes</taxon>
        <taxon>Mucorales</taxon>
        <taxon>Lichtheimiaceae</taxon>
        <taxon>Phascolomyces</taxon>
    </lineage>
</organism>
<evidence type="ECO:0000313" key="3">
    <source>
        <dbReference type="Proteomes" id="UP001209540"/>
    </source>
</evidence>
<keyword evidence="1" id="KW-0472">Membrane</keyword>
<feature type="transmembrane region" description="Helical" evidence="1">
    <location>
        <begin position="16"/>
        <end position="35"/>
    </location>
</feature>
<proteinExistence type="predicted"/>